<proteinExistence type="predicted"/>
<keyword evidence="2" id="KW-0472">Membrane</keyword>
<reference evidence="4" key="1">
    <citation type="submission" date="2017-04" db="EMBL/GenBank/DDBJ databases">
        <authorList>
            <person name="Bumgarner R.E."/>
            <person name="Fredricks D.N."/>
            <person name="Srinivasan S."/>
        </authorList>
    </citation>
    <scope>NUCLEOTIDE SEQUENCE [LARGE SCALE GENOMIC DNA]</scope>
    <source>
        <strain evidence="4">KA00405</strain>
    </source>
</reference>
<evidence type="ECO:0000313" key="4">
    <source>
        <dbReference type="Proteomes" id="UP000236394"/>
    </source>
</evidence>
<evidence type="ECO:0000256" key="1">
    <source>
        <dbReference type="SAM" id="MobiDB-lite"/>
    </source>
</evidence>
<sequence>MEDTTNQVRAIPVNEDASVQAGKGAAEEVSVVADSPDAPDAPDAADAADAAFTAEAAAAMEARGDRIIQKVSETMGEAAKAAKVVKNDFNPKKIIGMLGNWFAADPLINFAVKLTLTEKLVLFFAPAVFAAISLTLSFGKLIGFAAAFFIGLVIPLVYQLLVGASLLVINNIYKIHLAQEKESVFNLTAVAASLLCVSFLLGLILGLFSSMLSAVVILLGFNIYWLALYTGLRKVSGAVGRSPLIGFALARVIIAYLTVILPIQLLIRTLLSSLFGSFSNAMGLMGGLIR</sequence>
<accession>A0A2J8B5C7</accession>
<feature type="transmembrane region" description="Helical" evidence="2">
    <location>
        <begin position="244"/>
        <end position="263"/>
    </location>
</feature>
<feature type="transmembrane region" description="Helical" evidence="2">
    <location>
        <begin position="211"/>
        <end position="232"/>
    </location>
</feature>
<gene>
    <name evidence="3" type="ORF">B7R76_03720</name>
</gene>
<dbReference type="AlphaFoldDB" id="A0A2J8B5C7"/>
<feature type="transmembrane region" description="Helical" evidence="2">
    <location>
        <begin position="120"/>
        <end position="138"/>
    </location>
</feature>
<feature type="region of interest" description="Disordered" evidence="1">
    <location>
        <begin position="1"/>
        <end position="44"/>
    </location>
</feature>
<feature type="transmembrane region" description="Helical" evidence="2">
    <location>
        <begin position="144"/>
        <end position="172"/>
    </location>
</feature>
<feature type="compositionally biased region" description="Low complexity" evidence="1">
    <location>
        <begin position="33"/>
        <end position="44"/>
    </location>
</feature>
<comment type="caution">
    <text evidence="3">The sequence shown here is derived from an EMBL/GenBank/DDBJ whole genome shotgun (WGS) entry which is preliminary data.</text>
</comment>
<keyword evidence="2" id="KW-1133">Transmembrane helix</keyword>
<feature type="transmembrane region" description="Helical" evidence="2">
    <location>
        <begin position="184"/>
        <end position="205"/>
    </location>
</feature>
<protein>
    <recommendedName>
        <fullName evidence="5">Yip1 domain-containing protein</fullName>
    </recommendedName>
</protein>
<evidence type="ECO:0008006" key="5">
    <source>
        <dbReference type="Google" id="ProtNLM"/>
    </source>
</evidence>
<dbReference type="Proteomes" id="UP000236394">
    <property type="component" value="Unassembled WGS sequence"/>
</dbReference>
<evidence type="ECO:0000256" key="2">
    <source>
        <dbReference type="SAM" id="Phobius"/>
    </source>
</evidence>
<evidence type="ECO:0000313" key="3">
    <source>
        <dbReference type="EMBL" id="PNH19987.1"/>
    </source>
</evidence>
<organism evidence="3 4">
    <name type="scientific">Mageeibacillus indolicus</name>
    <dbReference type="NCBI Taxonomy" id="884684"/>
    <lineage>
        <taxon>Bacteria</taxon>
        <taxon>Bacillati</taxon>
        <taxon>Bacillota</taxon>
        <taxon>Clostridia</taxon>
        <taxon>Eubacteriales</taxon>
        <taxon>Oscillospiraceae</taxon>
        <taxon>Mageeibacillus</taxon>
    </lineage>
</organism>
<dbReference type="RefSeq" id="WP_012993086.1">
    <property type="nucleotide sequence ID" value="NZ_NBZD01000001.1"/>
</dbReference>
<name>A0A2J8B5C7_9FIRM</name>
<dbReference type="EMBL" id="NBZD01000001">
    <property type="protein sequence ID" value="PNH19987.1"/>
    <property type="molecule type" value="Genomic_DNA"/>
</dbReference>
<keyword evidence="2" id="KW-0812">Transmembrane</keyword>